<feature type="signal peptide" evidence="1">
    <location>
        <begin position="1"/>
        <end position="20"/>
    </location>
</feature>
<reference evidence="2" key="1">
    <citation type="submission" date="2014-11" db="EMBL/GenBank/DDBJ databases">
        <authorList>
            <person name="Otto D Thomas"/>
            <person name="Naeem Raeece"/>
        </authorList>
    </citation>
    <scope>NUCLEOTIDE SEQUENCE</scope>
</reference>
<feature type="non-terminal residue" evidence="2">
    <location>
        <position position="160"/>
    </location>
</feature>
<dbReference type="AlphaFoldDB" id="A0A0G4HUX4"/>
<evidence type="ECO:0000313" key="2">
    <source>
        <dbReference type="EMBL" id="CEM48203.1"/>
    </source>
</evidence>
<sequence length="160" mass="17549">MFVCVTILLNLLFLPVRVAAEASPVSVPLLNELHFGSGYPSTPLFASTQPDFIAALLHRQPAFSEEELELVLTAAELVGSVLGDRRKPGGKWQRAHLYGLGHCALSIGLSAPLVAAAVSHTAYFESVNMRKAKERREVGYCAKRKFLNEMLGGETERLLW</sequence>
<name>A0A0G4HUX4_9ALVE</name>
<dbReference type="EMBL" id="CDMZ01003962">
    <property type="protein sequence ID" value="CEM48203.1"/>
    <property type="molecule type" value="Genomic_DNA"/>
</dbReference>
<keyword evidence="1" id="KW-0732">Signal</keyword>
<proteinExistence type="predicted"/>
<gene>
    <name evidence="2" type="ORF">Cvel_32006</name>
</gene>
<organism evidence="2">
    <name type="scientific">Chromera velia CCMP2878</name>
    <dbReference type="NCBI Taxonomy" id="1169474"/>
    <lineage>
        <taxon>Eukaryota</taxon>
        <taxon>Sar</taxon>
        <taxon>Alveolata</taxon>
        <taxon>Colpodellida</taxon>
        <taxon>Chromeraceae</taxon>
        <taxon>Chromera</taxon>
    </lineage>
</organism>
<evidence type="ECO:0000256" key="1">
    <source>
        <dbReference type="SAM" id="SignalP"/>
    </source>
</evidence>
<accession>A0A0G4HUX4</accession>
<dbReference type="VEuPathDB" id="CryptoDB:Cvel_32006"/>
<feature type="chain" id="PRO_5005191806" evidence="1">
    <location>
        <begin position="21"/>
        <end position="160"/>
    </location>
</feature>
<protein>
    <submittedName>
        <fullName evidence="2">Uncharacterized protein</fullName>
    </submittedName>
</protein>